<comment type="similarity">
    <text evidence="1">Belongs to the short-chain dehydrogenases/reductases (SDR) family.</text>
</comment>
<evidence type="ECO:0000313" key="4">
    <source>
        <dbReference type="Proteomes" id="UP000500791"/>
    </source>
</evidence>
<dbReference type="PANTHER" id="PTHR44196:SF1">
    <property type="entry name" value="DEHYDROGENASE_REDUCTASE SDR FAMILY MEMBER 7B"/>
    <property type="match status" value="1"/>
</dbReference>
<proteinExistence type="inferred from homology"/>
<dbReference type="PANTHER" id="PTHR44196">
    <property type="entry name" value="DEHYDROGENASE/REDUCTASE SDR FAMILY MEMBER 7B"/>
    <property type="match status" value="1"/>
</dbReference>
<dbReference type="InterPro" id="IPR002347">
    <property type="entry name" value="SDR_fam"/>
</dbReference>
<dbReference type="GO" id="GO:0016491">
    <property type="term" value="F:oxidoreductase activity"/>
    <property type="evidence" value="ECO:0007669"/>
    <property type="project" value="UniProtKB-KW"/>
</dbReference>
<evidence type="ECO:0000256" key="2">
    <source>
        <dbReference type="ARBA" id="ARBA00023002"/>
    </source>
</evidence>
<dbReference type="PROSITE" id="PS00061">
    <property type="entry name" value="ADH_SHORT"/>
    <property type="match status" value="1"/>
</dbReference>
<dbReference type="KEGG" id="mon:G8E03_03555"/>
<dbReference type="Proteomes" id="UP000500791">
    <property type="component" value="Chromosome"/>
</dbReference>
<keyword evidence="2" id="KW-0560">Oxidoreductase</keyword>
<keyword evidence="4" id="KW-1185">Reference proteome</keyword>
<protein>
    <submittedName>
        <fullName evidence="3">SDR family NAD(P)-dependent oxidoreductase</fullName>
    </submittedName>
</protein>
<dbReference type="Gene3D" id="3.40.50.720">
    <property type="entry name" value="NAD(P)-binding Rossmann-like Domain"/>
    <property type="match status" value="1"/>
</dbReference>
<name>A0A6G7VJ50_9RHOB</name>
<dbReference type="EMBL" id="CP049811">
    <property type="protein sequence ID" value="QIK39920.1"/>
    <property type="molecule type" value="Genomic_DNA"/>
</dbReference>
<sequence length="266" mass="28036">MSVFSKVMTPDDGVAWVTGASGGIGRATVLKLAQAGWTIHATARGEDDLNTLAAEGPAGRIIPTPGDVTDAEQMAQIVARITAERPLALALLNAGVYTPMRANDFDAATAAKMWRVNLEGVSNCTDPVLKTMIAQGTGHLAVTASVAGYRGLPDAAVYSGTKAALIAYCEALAMDLEDLGVRISVINPGFVDTEATAVNEFDMPFLMQPQDAAARIVAGLGKPGFEIAFPTRFEILLKTFGLLPNRAYIAAVRKATGWNGQDRRKS</sequence>
<dbReference type="SUPFAM" id="SSF51735">
    <property type="entry name" value="NAD(P)-binding Rossmann-fold domains"/>
    <property type="match status" value="1"/>
</dbReference>
<reference evidence="3 4" key="1">
    <citation type="submission" date="2020-03" db="EMBL/GenBank/DDBJ databases">
        <title>Complete genome sequence of Monaibacterium sp. ALG8 with diverse plasmids.</title>
        <authorList>
            <person name="Sun C."/>
        </authorList>
    </citation>
    <scope>NUCLEOTIDE SEQUENCE [LARGE SCALE GENOMIC DNA]</scope>
    <source>
        <strain evidence="3 4">ALG8</strain>
    </source>
</reference>
<dbReference type="InterPro" id="IPR036291">
    <property type="entry name" value="NAD(P)-bd_dom_sf"/>
</dbReference>
<dbReference type="AlphaFoldDB" id="A0A6G7VJ50"/>
<evidence type="ECO:0000256" key="1">
    <source>
        <dbReference type="ARBA" id="ARBA00006484"/>
    </source>
</evidence>
<dbReference type="GO" id="GO:0016020">
    <property type="term" value="C:membrane"/>
    <property type="evidence" value="ECO:0007669"/>
    <property type="project" value="TreeGrafter"/>
</dbReference>
<evidence type="ECO:0000313" key="3">
    <source>
        <dbReference type="EMBL" id="QIK39920.1"/>
    </source>
</evidence>
<dbReference type="Pfam" id="PF00106">
    <property type="entry name" value="adh_short"/>
    <property type="match status" value="1"/>
</dbReference>
<accession>A0A6G7VJ50</accession>
<dbReference type="PRINTS" id="PR00081">
    <property type="entry name" value="GDHRDH"/>
</dbReference>
<gene>
    <name evidence="3" type="ORF">G8E03_03555</name>
</gene>
<organism evidence="3 4">
    <name type="scientific">Pontivivens nitratireducens</name>
    <dbReference type="NCBI Taxonomy" id="2758038"/>
    <lineage>
        <taxon>Bacteria</taxon>
        <taxon>Pseudomonadati</taxon>
        <taxon>Pseudomonadota</taxon>
        <taxon>Alphaproteobacteria</taxon>
        <taxon>Rhodobacterales</taxon>
        <taxon>Paracoccaceae</taxon>
        <taxon>Pontivivens</taxon>
    </lineage>
</organism>
<dbReference type="InterPro" id="IPR020904">
    <property type="entry name" value="Sc_DH/Rdtase_CS"/>
</dbReference>
<dbReference type="RefSeq" id="WP_166188746.1">
    <property type="nucleotide sequence ID" value="NZ_CP049811.1"/>
</dbReference>